<proteinExistence type="predicted"/>
<name>A0ABT4E4A1_PAEAL</name>
<keyword evidence="2" id="KW-1185">Reference proteome</keyword>
<protein>
    <submittedName>
        <fullName evidence="1">Uncharacterized protein</fullName>
    </submittedName>
</protein>
<dbReference type="RefSeq" id="WP_268631731.1">
    <property type="nucleotide sequence ID" value="NZ_JAMDLY010000005.1"/>
</dbReference>
<accession>A0ABT4E4A1</accession>
<reference evidence="1 2" key="1">
    <citation type="submission" date="2022-05" db="EMBL/GenBank/DDBJ databases">
        <title>Genome Sequencing of Bee-Associated Microbes.</title>
        <authorList>
            <person name="Dunlap C."/>
        </authorList>
    </citation>
    <scope>NUCLEOTIDE SEQUENCE [LARGE SCALE GENOMIC DNA]</scope>
    <source>
        <strain evidence="1 2">NRRL NRS-750</strain>
    </source>
</reference>
<organism evidence="1 2">
    <name type="scientific">Paenibacillus alvei</name>
    <name type="common">Bacillus alvei</name>
    <dbReference type="NCBI Taxonomy" id="44250"/>
    <lineage>
        <taxon>Bacteria</taxon>
        <taxon>Bacillati</taxon>
        <taxon>Bacillota</taxon>
        <taxon>Bacilli</taxon>
        <taxon>Bacillales</taxon>
        <taxon>Paenibacillaceae</taxon>
        <taxon>Paenibacillus</taxon>
    </lineage>
</organism>
<evidence type="ECO:0000313" key="1">
    <source>
        <dbReference type="EMBL" id="MCY9528547.1"/>
    </source>
</evidence>
<comment type="caution">
    <text evidence="1">The sequence shown here is derived from an EMBL/GenBank/DDBJ whole genome shotgun (WGS) entry which is preliminary data.</text>
</comment>
<gene>
    <name evidence="1" type="ORF">M5X04_04250</name>
</gene>
<evidence type="ECO:0000313" key="2">
    <source>
        <dbReference type="Proteomes" id="UP001527090"/>
    </source>
</evidence>
<sequence length="130" mass="15323">MYIEMKSQTEGITESIKHFQKGNWRLLDHGEEQYLIDLPELPDVDQTVFTIEKLRFNYHFNTVTIELRKVHDMIVLMEIQTDGLELQQYLEEVIGLPMKLQEQFSFDIPCDNDKFPMLVLDTIANLSTEV</sequence>
<dbReference type="EMBL" id="JAMDLY010000005">
    <property type="protein sequence ID" value="MCY9528547.1"/>
    <property type="molecule type" value="Genomic_DNA"/>
</dbReference>
<dbReference type="Proteomes" id="UP001527090">
    <property type="component" value="Unassembled WGS sequence"/>
</dbReference>